<evidence type="ECO:0000259" key="1">
    <source>
        <dbReference type="Pfam" id="PF06114"/>
    </source>
</evidence>
<sequence length="174" mass="19391">MGKARDKAESVLNKYSIRTLPIPVEEIAQAEGAEIARHRFEGPESGFALRNGSRWIIGVNTQTSRRRQRFTIAHELGHLLLHEGRELTVDQAVLRIDLRDEVSSMATKVEEIEANAFAANILMPEDMILSSAARLMDENPSIVHSDLIVNLAREFDVSTEAMGFRLINLGILTA</sequence>
<dbReference type="RefSeq" id="WP_161479571.1">
    <property type="nucleotide sequence ID" value="NZ_WXEW01000003.1"/>
</dbReference>
<name>A0A7C9JT17_9ACTN</name>
<feature type="domain" description="IrrE N-terminal-like" evidence="1">
    <location>
        <begin position="35"/>
        <end position="166"/>
    </location>
</feature>
<proteinExistence type="predicted"/>
<dbReference type="Proteomes" id="UP000479526">
    <property type="component" value="Unassembled WGS sequence"/>
</dbReference>
<organism evidence="2 3">
    <name type="scientific">Herbidospora solisilvae</name>
    <dbReference type="NCBI Taxonomy" id="2696284"/>
    <lineage>
        <taxon>Bacteria</taxon>
        <taxon>Bacillati</taxon>
        <taxon>Actinomycetota</taxon>
        <taxon>Actinomycetes</taxon>
        <taxon>Streptosporangiales</taxon>
        <taxon>Streptosporangiaceae</taxon>
        <taxon>Herbidospora</taxon>
    </lineage>
</organism>
<dbReference type="PANTHER" id="PTHR43236:SF2">
    <property type="entry name" value="BLL0069 PROTEIN"/>
    <property type="match status" value="1"/>
</dbReference>
<dbReference type="Pfam" id="PF06114">
    <property type="entry name" value="Peptidase_M78"/>
    <property type="match status" value="1"/>
</dbReference>
<comment type="caution">
    <text evidence="2">The sequence shown here is derived from an EMBL/GenBank/DDBJ whole genome shotgun (WGS) entry which is preliminary data.</text>
</comment>
<accession>A0A7C9JT17</accession>
<dbReference type="InterPro" id="IPR052345">
    <property type="entry name" value="Rad_response_metalloprotease"/>
</dbReference>
<gene>
    <name evidence="2" type="ORF">GT755_10740</name>
</gene>
<dbReference type="AlphaFoldDB" id="A0A7C9JT17"/>
<evidence type="ECO:0000313" key="3">
    <source>
        <dbReference type="Proteomes" id="UP000479526"/>
    </source>
</evidence>
<protein>
    <submittedName>
        <fullName evidence="2">ImmA/IrrE family metallo-endopeptidase</fullName>
    </submittedName>
</protein>
<keyword evidence="3" id="KW-1185">Reference proteome</keyword>
<dbReference type="PANTHER" id="PTHR43236">
    <property type="entry name" value="ANTITOXIN HIGA1"/>
    <property type="match status" value="1"/>
</dbReference>
<reference evidence="2 3" key="1">
    <citation type="submission" date="2020-01" db="EMBL/GenBank/DDBJ databases">
        <title>Herbidospora sp. NEAU-GS84 nov., a novel actinomycete isolated from soil.</title>
        <authorList>
            <person name="Han L."/>
        </authorList>
    </citation>
    <scope>NUCLEOTIDE SEQUENCE [LARGE SCALE GENOMIC DNA]</scope>
    <source>
        <strain evidence="2 3">NEAU-GS84</strain>
    </source>
</reference>
<evidence type="ECO:0000313" key="2">
    <source>
        <dbReference type="EMBL" id="NAS22159.1"/>
    </source>
</evidence>
<dbReference type="EMBL" id="WXEW01000003">
    <property type="protein sequence ID" value="NAS22159.1"/>
    <property type="molecule type" value="Genomic_DNA"/>
</dbReference>
<dbReference type="InterPro" id="IPR010359">
    <property type="entry name" value="IrrE_HExxH"/>
</dbReference>
<dbReference type="Gene3D" id="1.10.10.2910">
    <property type="match status" value="1"/>
</dbReference>